<dbReference type="AlphaFoldDB" id="D7VJU0"/>
<dbReference type="Gene3D" id="3.90.930.1">
    <property type="match status" value="1"/>
</dbReference>
<gene>
    <name evidence="2" type="ORF">HMPREF0766_11259</name>
</gene>
<keyword evidence="3" id="KW-1185">Reference proteome</keyword>
<dbReference type="EMBL" id="ACHA02000005">
    <property type="protein sequence ID" value="EFK58542.1"/>
    <property type="molecule type" value="Genomic_DNA"/>
</dbReference>
<dbReference type="HOGENOM" id="CLU_1314732_0_0_10"/>
<evidence type="ECO:0000313" key="2">
    <source>
        <dbReference type="EMBL" id="EFK58542.1"/>
    </source>
</evidence>
<feature type="chain" id="PRO_5003107028" evidence="1">
    <location>
        <begin position="23"/>
        <end position="209"/>
    </location>
</feature>
<sequence length="209" mass="23799">MKISIYLTLLSLSLAFSSGAQKRQEVQYNRFTINGEDGSKQTFFAEDKRINSKSDRLYSWYASNKITLTEGGFSGKLLNGEYTRYYPNKNLAEKGIFKFGLRNGLWRSWSSEGLLTKESNWIEGIETGAFVQYNSDGKQEKKGELKNGKLHGAIQLFSGSDSTSVQYYNEGKSISEEEYINSNLFRKSGSYLGRTFGKLFNKNKEPKQK</sequence>
<dbReference type="OrthoDB" id="703600at2"/>
<name>D7VJU0_SPHSI</name>
<evidence type="ECO:0000313" key="3">
    <source>
        <dbReference type="Proteomes" id="UP000006258"/>
    </source>
</evidence>
<dbReference type="Proteomes" id="UP000006258">
    <property type="component" value="Unassembled WGS sequence"/>
</dbReference>
<dbReference type="RefSeq" id="WP_002998622.1">
    <property type="nucleotide sequence ID" value="NZ_GL379772.1"/>
</dbReference>
<dbReference type="GeneID" id="95430124"/>
<feature type="signal peptide" evidence="1">
    <location>
        <begin position="1"/>
        <end position="22"/>
    </location>
</feature>
<keyword evidence="1" id="KW-0732">Signal</keyword>
<proteinExistence type="predicted"/>
<reference evidence="2" key="1">
    <citation type="submission" date="2010-07" db="EMBL/GenBank/DDBJ databases">
        <authorList>
            <person name="Muzny D."/>
            <person name="Qin X."/>
            <person name="Buhay C."/>
            <person name="Dugan-Rocha S."/>
            <person name="Ding Y."/>
            <person name="Chen G."/>
            <person name="Hawes A."/>
            <person name="Holder M."/>
            <person name="Jhangiani S."/>
            <person name="Johnson A."/>
            <person name="Khan Z."/>
            <person name="Li Z."/>
            <person name="Liu W."/>
            <person name="Liu X."/>
            <person name="Perez L."/>
            <person name="Shen H."/>
            <person name="Wang Q."/>
            <person name="Watt J."/>
            <person name="Xi L."/>
            <person name="Xin Y."/>
            <person name="Zhou J."/>
            <person name="Deng J."/>
            <person name="Jiang H."/>
            <person name="Liu Y."/>
            <person name="Qu J."/>
            <person name="Song X.-Z."/>
            <person name="Zhang L."/>
            <person name="Villasana D."/>
            <person name="Johnson A."/>
            <person name="Liu J."/>
            <person name="Liyanage D."/>
            <person name="Lorensuhewa L."/>
            <person name="Robinson T."/>
            <person name="Song A."/>
            <person name="Song B.-B."/>
            <person name="Dinh H."/>
            <person name="Thornton R."/>
            <person name="Coyle M."/>
            <person name="Francisco L."/>
            <person name="Jackson L."/>
            <person name="Javaid M."/>
            <person name="Korchina V."/>
            <person name="Kovar C."/>
            <person name="Mata R."/>
            <person name="Mathew T."/>
            <person name="Ngo R."/>
            <person name="Nguyen L."/>
            <person name="Nguyen N."/>
            <person name="Okwuonu G."/>
            <person name="Ongeri F."/>
            <person name="Pham C."/>
            <person name="Simmons D."/>
            <person name="Wilczek-Boney K."/>
            <person name="Hale W."/>
            <person name="Jakkamsetti A."/>
            <person name="Pham P."/>
            <person name="Ruth R."/>
            <person name="San Lucas F."/>
            <person name="Warren J."/>
            <person name="Zhang J."/>
            <person name="Zhao Z."/>
            <person name="Zhou C."/>
            <person name="Zhu D."/>
            <person name="Lee S."/>
            <person name="Bess C."/>
            <person name="Blankenburg K."/>
            <person name="Forbes L."/>
            <person name="Fu Q."/>
            <person name="Gubbala S."/>
            <person name="Hirani K."/>
            <person name="Jayaseelan J.C."/>
            <person name="Lara F."/>
            <person name="Munidasa M."/>
            <person name="Palculict T."/>
            <person name="Patil S."/>
            <person name="Pu L.-L."/>
            <person name="Saada N."/>
            <person name="Tang L."/>
            <person name="Weissenberger G."/>
            <person name="Zhu Y."/>
            <person name="Hemphill L."/>
            <person name="Shang Y."/>
            <person name="Youmans B."/>
            <person name="Ayvaz T."/>
            <person name="Ross M."/>
            <person name="Santibanez J."/>
            <person name="Aqrawi P."/>
            <person name="Gross S."/>
            <person name="Joshi V."/>
            <person name="Fowler G."/>
            <person name="Nazareth L."/>
            <person name="Reid J."/>
            <person name="Worley K."/>
            <person name="Petrosino J."/>
            <person name="Highlander S."/>
            <person name="Gibbs R."/>
        </authorList>
    </citation>
    <scope>NUCLEOTIDE SEQUENCE [LARGE SCALE GENOMIC DNA]</scope>
    <source>
        <strain evidence="2">ATCC 33861</strain>
    </source>
</reference>
<dbReference type="eggNOG" id="COG2849">
    <property type="taxonomic scope" value="Bacteria"/>
</dbReference>
<evidence type="ECO:0000256" key="1">
    <source>
        <dbReference type="SAM" id="SignalP"/>
    </source>
</evidence>
<accession>D7VJU0</accession>
<dbReference type="SUPFAM" id="SSF82185">
    <property type="entry name" value="Histone H3 K4-specific methyltransferase SET7/9 N-terminal domain"/>
    <property type="match status" value="1"/>
</dbReference>
<comment type="caution">
    <text evidence="2">The sequence shown here is derived from an EMBL/GenBank/DDBJ whole genome shotgun (WGS) entry which is preliminary data.</text>
</comment>
<protein>
    <submittedName>
        <fullName evidence="2">MORN repeat protein</fullName>
    </submittedName>
</protein>
<organism evidence="2 3">
    <name type="scientific">Sphingobacterium spiritivorum ATCC 33861</name>
    <dbReference type="NCBI Taxonomy" id="525373"/>
    <lineage>
        <taxon>Bacteria</taxon>
        <taxon>Pseudomonadati</taxon>
        <taxon>Bacteroidota</taxon>
        <taxon>Sphingobacteriia</taxon>
        <taxon>Sphingobacteriales</taxon>
        <taxon>Sphingobacteriaceae</taxon>
        <taxon>Sphingobacterium</taxon>
    </lineage>
</organism>
<dbReference type="STRING" id="525373.HMPREF0766_11259"/>